<comment type="function">
    <text evidence="2">Acts on leucine, isoleucine and valine.</text>
</comment>
<keyword evidence="9" id="KW-0663">Pyridoxal phosphate</keyword>
<dbReference type="GO" id="GO:0009082">
    <property type="term" value="P:branched-chain amino acid biosynthetic process"/>
    <property type="evidence" value="ECO:0007669"/>
    <property type="project" value="UniProtKB-KW"/>
</dbReference>
<dbReference type="Pfam" id="PF01063">
    <property type="entry name" value="Aminotran_4"/>
    <property type="match status" value="1"/>
</dbReference>
<dbReference type="RefSeq" id="WP_167231333.1">
    <property type="nucleotide sequence ID" value="NZ_JAAQPH010000037.1"/>
</dbReference>
<keyword evidence="14" id="KW-0808">Transferase</keyword>
<dbReference type="Gene3D" id="3.20.10.10">
    <property type="entry name" value="D-amino Acid Aminotransferase, subunit A, domain 2"/>
    <property type="match status" value="1"/>
</dbReference>
<dbReference type="InterPro" id="IPR036038">
    <property type="entry name" value="Aminotransferase-like"/>
</dbReference>
<comment type="pathway">
    <text evidence="4">Amino-acid biosynthesis; L-valine biosynthesis; L-valine from pyruvate: step 4/4.</text>
</comment>
<sequence>MLPADSGLKIEAGESRGQSAGAEAGEGDGGRVCYVNGGLVPEAEARISILDHALLYGDGVFDTVIAWDGRLFRLDDHIDRLFRSMAAVAIPTPVSREELRDLTIRAVRANKLDNAYVKWIVTRGSNDTPLMDPAGCAANLIILVRPYIHRYAPDSRSGLRLKTAAIRRPPGQVLSPQIKSLNYLNLVLAKIEAKSAQADEALLLDIHGRVCEAPGYNVFVASRGTLLTPQHDILEGITRASVMEIAAQQAVPLRICDVELYDAYAAEEVFLTSTAGGLVPVVEVDGRVIGEGRPGPLFARFSKAYQEMIASPDWGTAVHGEQKN</sequence>
<reference evidence="14" key="1">
    <citation type="submission" date="2020-03" db="EMBL/GenBank/DDBJ databases">
        <title>Genome of Pelagibius litoralis DSM 21314T.</title>
        <authorList>
            <person name="Wang G."/>
        </authorList>
    </citation>
    <scope>NUCLEOTIDE SEQUENCE</scope>
    <source>
        <strain evidence="14">DSM 21314</strain>
    </source>
</reference>
<protein>
    <recommendedName>
        <fullName evidence="8">Probable branched-chain-amino-acid aminotransferase</fullName>
        <ecNumber evidence="7">2.6.1.42</ecNumber>
    </recommendedName>
</protein>
<dbReference type="Gene3D" id="3.30.470.10">
    <property type="match status" value="1"/>
</dbReference>
<keyword evidence="10" id="KW-0100">Branched-chain amino acid biosynthesis</keyword>
<comment type="caution">
    <text evidence="14">The sequence shown here is derived from an EMBL/GenBank/DDBJ whole genome shotgun (WGS) entry which is preliminary data.</text>
</comment>
<evidence type="ECO:0000256" key="5">
    <source>
        <dbReference type="ARBA" id="ARBA00005072"/>
    </source>
</evidence>
<evidence type="ECO:0000256" key="3">
    <source>
        <dbReference type="ARBA" id="ARBA00004824"/>
    </source>
</evidence>
<evidence type="ECO:0000256" key="4">
    <source>
        <dbReference type="ARBA" id="ARBA00004931"/>
    </source>
</evidence>
<evidence type="ECO:0000256" key="7">
    <source>
        <dbReference type="ARBA" id="ARBA00013053"/>
    </source>
</evidence>
<comment type="cofactor">
    <cofactor evidence="1">
        <name>pyridoxal 5'-phosphate</name>
        <dbReference type="ChEBI" id="CHEBI:597326"/>
    </cofactor>
</comment>
<dbReference type="EC" id="2.6.1.42" evidence="7"/>
<comment type="similarity">
    <text evidence="6">Belongs to the class-IV pyridoxal-phosphate-dependent aminotransferase family.</text>
</comment>
<evidence type="ECO:0000256" key="2">
    <source>
        <dbReference type="ARBA" id="ARBA00003109"/>
    </source>
</evidence>
<dbReference type="InterPro" id="IPR043132">
    <property type="entry name" value="BCAT-like_C"/>
</dbReference>
<dbReference type="EMBL" id="JAAQPH010000037">
    <property type="protein sequence ID" value="NIA72267.1"/>
    <property type="molecule type" value="Genomic_DNA"/>
</dbReference>
<dbReference type="InterPro" id="IPR050571">
    <property type="entry name" value="Class-IV_PLP-Dep_Aminotrnsfr"/>
</dbReference>
<evidence type="ECO:0000313" key="14">
    <source>
        <dbReference type="EMBL" id="NIA72267.1"/>
    </source>
</evidence>
<keyword evidence="10" id="KW-0028">Amino-acid biosynthesis</keyword>
<dbReference type="InterPro" id="IPR043131">
    <property type="entry name" value="BCAT-like_N"/>
</dbReference>
<comment type="catalytic activity">
    <reaction evidence="12">
        <text>L-isoleucine + 2-oxoglutarate = (S)-3-methyl-2-oxopentanoate + L-glutamate</text>
        <dbReference type="Rhea" id="RHEA:24801"/>
        <dbReference type="ChEBI" id="CHEBI:16810"/>
        <dbReference type="ChEBI" id="CHEBI:29985"/>
        <dbReference type="ChEBI" id="CHEBI:35146"/>
        <dbReference type="ChEBI" id="CHEBI:58045"/>
        <dbReference type="EC" id="2.6.1.42"/>
    </reaction>
</comment>
<evidence type="ECO:0000256" key="13">
    <source>
        <dbReference type="ARBA" id="ARBA00049229"/>
    </source>
</evidence>
<keyword evidence="15" id="KW-1185">Reference proteome</keyword>
<dbReference type="Proteomes" id="UP000761264">
    <property type="component" value="Unassembled WGS sequence"/>
</dbReference>
<gene>
    <name evidence="14" type="ORF">HBA54_27110</name>
</gene>
<evidence type="ECO:0000256" key="1">
    <source>
        <dbReference type="ARBA" id="ARBA00001933"/>
    </source>
</evidence>
<dbReference type="FunFam" id="3.20.10.10:FF:000002">
    <property type="entry name" value="D-alanine aminotransferase"/>
    <property type="match status" value="1"/>
</dbReference>
<keyword evidence="14" id="KW-0032">Aminotransferase</keyword>
<accession>A0A967KDI2</accession>
<evidence type="ECO:0000313" key="15">
    <source>
        <dbReference type="Proteomes" id="UP000761264"/>
    </source>
</evidence>
<comment type="catalytic activity">
    <reaction evidence="11">
        <text>L-valine + 2-oxoglutarate = 3-methyl-2-oxobutanoate + L-glutamate</text>
        <dbReference type="Rhea" id="RHEA:24813"/>
        <dbReference type="ChEBI" id="CHEBI:11851"/>
        <dbReference type="ChEBI" id="CHEBI:16810"/>
        <dbReference type="ChEBI" id="CHEBI:29985"/>
        <dbReference type="ChEBI" id="CHEBI:57762"/>
        <dbReference type="EC" id="2.6.1.42"/>
    </reaction>
</comment>
<comment type="catalytic activity">
    <reaction evidence="13">
        <text>L-leucine + 2-oxoglutarate = 4-methyl-2-oxopentanoate + L-glutamate</text>
        <dbReference type="Rhea" id="RHEA:18321"/>
        <dbReference type="ChEBI" id="CHEBI:16810"/>
        <dbReference type="ChEBI" id="CHEBI:17865"/>
        <dbReference type="ChEBI" id="CHEBI:29985"/>
        <dbReference type="ChEBI" id="CHEBI:57427"/>
        <dbReference type="EC" id="2.6.1.42"/>
    </reaction>
</comment>
<proteinExistence type="inferred from homology"/>
<dbReference type="PANTHER" id="PTHR42743">
    <property type="entry name" value="AMINO-ACID AMINOTRANSFERASE"/>
    <property type="match status" value="1"/>
</dbReference>
<dbReference type="AlphaFoldDB" id="A0A967KDI2"/>
<evidence type="ECO:0000256" key="10">
    <source>
        <dbReference type="ARBA" id="ARBA00023304"/>
    </source>
</evidence>
<dbReference type="InterPro" id="IPR001544">
    <property type="entry name" value="Aminotrans_IV"/>
</dbReference>
<dbReference type="PANTHER" id="PTHR42743:SF11">
    <property type="entry name" value="AMINODEOXYCHORISMATE LYASE"/>
    <property type="match status" value="1"/>
</dbReference>
<dbReference type="GO" id="GO:0008652">
    <property type="term" value="P:amino acid biosynthetic process"/>
    <property type="evidence" value="ECO:0007669"/>
    <property type="project" value="UniProtKB-ARBA"/>
</dbReference>
<comment type="pathway">
    <text evidence="5">Amino-acid biosynthesis; L-leucine biosynthesis; L-leucine from 3-methyl-2-oxobutanoate: step 4/4.</text>
</comment>
<evidence type="ECO:0000256" key="8">
    <source>
        <dbReference type="ARBA" id="ARBA00014472"/>
    </source>
</evidence>
<comment type="pathway">
    <text evidence="3">Amino-acid biosynthesis; L-isoleucine biosynthesis; L-isoleucine from 2-oxobutanoate: step 4/4.</text>
</comment>
<name>A0A967KDI2_9PROT</name>
<evidence type="ECO:0000256" key="11">
    <source>
        <dbReference type="ARBA" id="ARBA00048212"/>
    </source>
</evidence>
<evidence type="ECO:0000256" key="6">
    <source>
        <dbReference type="ARBA" id="ARBA00009320"/>
    </source>
</evidence>
<evidence type="ECO:0000256" key="9">
    <source>
        <dbReference type="ARBA" id="ARBA00022898"/>
    </source>
</evidence>
<dbReference type="SUPFAM" id="SSF56752">
    <property type="entry name" value="D-aminoacid aminotransferase-like PLP-dependent enzymes"/>
    <property type="match status" value="1"/>
</dbReference>
<evidence type="ECO:0000256" key="12">
    <source>
        <dbReference type="ARBA" id="ARBA00048798"/>
    </source>
</evidence>
<organism evidence="14 15">
    <name type="scientific">Pelagibius litoralis</name>
    <dbReference type="NCBI Taxonomy" id="374515"/>
    <lineage>
        <taxon>Bacteria</taxon>
        <taxon>Pseudomonadati</taxon>
        <taxon>Pseudomonadota</taxon>
        <taxon>Alphaproteobacteria</taxon>
        <taxon>Rhodospirillales</taxon>
        <taxon>Rhodovibrionaceae</taxon>
        <taxon>Pelagibius</taxon>
    </lineage>
</organism>
<dbReference type="GO" id="GO:0004084">
    <property type="term" value="F:branched-chain-amino-acid transaminase activity"/>
    <property type="evidence" value="ECO:0007669"/>
    <property type="project" value="UniProtKB-EC"/>
</dbReference>